<gene>
    <name evidence="1" type="ORF">WMO40_21270</name>
</gene>
<reference evidence="1" key="1">
    <citation type="submission" date="2024-03" db="EMBL/GenBank/DDBJ databases">
        <title>Human intestinal bacterial collection.</title>
        <authorList>
            <person name="Pauvert C."/>
            <person name="Hitch T.C.A."/>
            <person name="Clavel T."/>
        </authorList>
    </citation>
    <scope>NUCLEOTIDE SEQUENCE</scope>
    <source>
        <strain evidence="1">CLA-AA-H227</strain>
    </source>
</reference>
<comment type="caution">
    <text evidence="1">The sequence shown here is derived from an EMBL/GenBank/DDBJ whole genome shotgun (WGS) entry which is preliminary data.</text>
</comment>
<organism evidence="1 2">
    <name type="scientific">Robertmurraya yapensis</name>
    <name type="common">ex Hitch et al 2024</name>
    <dbReference type="NCBI Taxonomy" id="3133160"/>
    <lineage>
        <taxon>Bacteria</taxon>
        <taxon>Bacillati</taxon>
        <taxon>Bacillota</taxon>
        <taxon>Bacilli</taxon>
        <taxon>Bacillales</taxon>
        <taxon>Bacillaceae</taxon>
        <taxon>Robertmurraya</taxon>
    </lineage>
</organism>
<name>A0ACC6SJL8_9BACI</name>
<sequence length="124" mass="15045">MTIRTGKDISTQIDLFSLEFFQTFYGNKHSKFEAFYYLLKEFYGEIPLSADDYTPCQNFTIELDCKQLEKDWQWDTYDIMMFFKTLAYDKIIVLHKFGYDYKIECTLNSDWEQELTGRKKENRL</sequence>
<accession>A0ACC6SJL8</accession>
<dbReference type="EMBL" id="JBBMEW010000029">
    <property type="protein sequence ID" value="MEQ2529209.1"/>
    <property type="molecule type" value="Genomic_DNA"/>
</dbReference>
<evidence type="ECO:0000313" key="1">
    <source>
        <dbReference type="EMBL" id="MEQ2529209.1"/>
    </source>
</evidence>
<dbReference type="Proteomes" id="UP001439875">
    <property type="component" value="Unassembled WGS sequence"/>
</dbReference>
<proteinExistence type="predicted"/>
<keyword evidence="2" id="KW-1185">Reference proteome</keyword>
<protein>
    <submittedName>
        <fullName evidence="1">Uncharacterized protein</fullName>
    </submittedName>
</protein>
<evidence type="ECO:0000313" key="2">
    <source>
        <dbReference type="Proteomes" id="UP001439875"/>
    </source>
</evidence>